<dbReference type="PANTHER" id="PTHR32332:SF20">
    <property type="entry name" value="2-NITROPROPANE DIOXYGENASE-LIKE PROTEIN"/>
    <property type="match status" value="1"/>
</dbReference>
<sequence length="359" mass="37928">MTAVRLVPHKALRTPFCEMAGIDYPVVQTGMGWVADARLTAATSSAGGLGIVGASTMNLTEMTAAIDQVLSLTDLPFGVNLRSDAPDVYERAKVMIDRGVKVASFALAPTEKLIKSFKDAGLLCVPSIGARRHAEKVVGWGADAVIVQGSEAGGHTGGVATSILIPQVIEAINVPVIAAGGFRDGRGLVAALAYGAQGVAMGTRFLVTKESPVPDQVKQVYLEARPEDTVLTDRIDGHSHRVLRTPFIDRMIAGGGGVRDLLLAMSSAVNLKRTTGMSLIDMVRQALAARRQHNYNLRQAVMAANTPMLLRKTMVDGEVEHGIISGGQVSGLITDAPSVEELILSVIREANMTLESLQA</sequence>
<reference evidence="4 5" key="1">
    <citation type="submission" date="2013-09" db="EMBL/GenBank/DDBJ databases">
        <title>Whole genome shotgun sequence of Novosphingobium tardaugens NBRC 16725.</title>
        <authorList>
            <person name="Isaki S."/>
            <person name="Hosoyama A."/>
            <person name="Tsuchikane K."/>
            <person name="Katsumata H."/>
            <person name="Ando Y."/>
            <person name="Yamazaki S."/>
            <person name="Fujita N."/>
        </authorList>
    </citation>
    <scope>NUCLEOTIDE SEQUENCE [LARGE SCALE GENOMIC DNA]</scope>
    <source>
        <strain evidence="4 5">NBRC 16725</strain>
    </source>
</reference>
<dbReference type="eggNOG" id="COG2070">
    <property type="taxonomic scope" value="Bacteria"/>
</dbReference>
<keyword evidence="5" id="KW-1185">Reference proteome</keyword>
<dbReference type="EMBL" id="BASZ01000019">
    <property type="protein sequence ID" value="GAD51107.1"/>
    <property type="molecule type" value="Genomic_DNA"/>
</dbReference>
<evidence type="ECO:0000256" key="1">
    <source>
        <dbReference type="ARBA" id="ARBA00022630"/>
    </source>
</evidence>
<keyword evidence="1" id="KW-0285">Flavoprotein</keyword>
<dbReference type="GO" id="GO:0018580">
    <property type="term" value="F:nitronate monooxygenase activity"/>
    <property type="evidence" value="ECO:0007669"/>
    <property type="project" value="InterPro"/>
</dbReference>
<accession>U2YQW0</accession>
<name>U2YQW0_9SPHN</name>
<keyword evidence="2" id="KW-0288">FMN</keyword>
<gene>
    <name evidence="4" type="ORF">NT2_19_00040</name>
</gene>
<protein>
    <submittedName>
        <fullName evidence="4">Putative oxidoreductase</fullName>
    </submittedName>
</protein>
<organism evidence="4 5">
    <name type="scientific">Caenibius tardaugens NBRC 16725</name>
    <dbReference type="NCBI Taxonomy" id="1219035"/>
    <lineage>
        <taxon>Bacteria</taxon>
        <taxon>Pseudomonadati</taxon>
        <taxon>Pseudomonadota</taxon>
        <taxon>Alphaproteobacteria</taxon>
        <taxon>Sphingomonadales</taxon>
        <taxon>Erythrobacteraceae</taxon>
        <taxon>Caenibius</taxon>
    </lineage>
</organism>
<dbReference type="InterPro" id="IPR004136">
    <property type="entry name" value="NMO"/>
</dbReference>
<evidence type="ECO:0000313" key="5">
    <source>
        <dbReference type="Proteomes" id="UP000016568"/>
    </source>
</evidence>
<dbReference type="Gene3D" id="3.20.20.70">
    <property type="entry name" value="Aldolase class I"/>
    <property type="match status" value="1"/>
</dbReference>
<dbReference type="Proteomes" id="UP000016568">
    <property type="component" value="Unassembled WGS sequence"/>
</dbReference>
<evidence type="ECO:0000313" key="4">
    <source>
        <dbReference type="EMBL" id="GAD51107.1"/>
    </source>
</evidence>
<dbReference type="RefSeq" id="WP_021691925.1">
    <property type="nucleotide sequence ID" value="NZ_BASZ01000019.1"/>
</dbReference>
<evidence type="ECO:0000256" key="2">
    <source>
        <dbReference type="ARBA" id="ARBA00022643"/>
    </source>
</evidence>
<dbReference type="Pfam" id="PF03060">
    <property type="entry name" value="NMO"/>
    <property type="match status" value="1"/>
</dbReference>
<comment type="caution">
    <text evidence="4">The sequence shown here is derived from an EMBL/GenBank/DDBJ whole genome shotgun (WGS) entry which is preliminary data.</text>
</comment>
<evidence type="ECO:0000256" key="3">
    <source>
        <dbReference type="ARBA" id="ARBA00023002"/>
    </source>
</evidence>
<dbReference type="PANTHER" id="PTHR32332">
    <property type="entry name" value="2-NITROPROPANE DIOXYGENASE"/>
    <property type="match status" value="1"/>
</dbReference>
<dbReference type="KEGG" id="ntd:EGO55_04015"/>
<dbReference type="InterPro" id="IPR013785">
    <property type="entry name" value="Aldolase_TIM"/>
</dbReference>
<dbReference type="AlphaFoldDB" id="U2YQW0"/>
<dbReference type="CDD" id="cd04730">
    <property type="entry name" value="NPD_like"/>
    <property type="match status" value="1"/>
</dbReference>
<dbReference type="SUPFAM" id="SSF51412">
    <property type="entry name" value="Inosine monophosphate dehydrogenase (IMPDH)"/>
    <property type="match status" value="1"/>
</dbReference>
<dbReference type="OrthoDB" id="9778912at2"/>
<keyword evidence="3" id="KW-0560">Oxidoreductase</keyword>
<proteinExistence type="predicted"/>